<dbReference type="RefSeq" id="WP_246056344.1">
    <property type="nucleotide sequence ID" value="NZ_BJLR01000013.1"/>
</dbReference>
<evidence type="ECO:0000313" key="4">
    <source>
        <dbReference type="Proteomes" id="UP000317046"/>
    </source>
</evidence>
<dbReference type="Proteomes" id="UP000317046">
    <property type="component" value="Unassembled WGS sequence"/>
</dbReference>
<feature type="domain" description="AB hydrolase-1" evidence="2">
    <location>
        <begin position="42"/>
        <end position="168"/>
    </location>
</feature>
<keyword evidence="4" id="KW-1185">Reference proteome</keyword>
<dbReference type="PANTHER" id="PTHR43798">
    <property type="entry name" value="MONOACYLGLYCEROL LIPASE"/>
    <property type="match status" value="1"/>
</dbReference>
<evidence type="ECO:0000313" key="3">
    <source>
        <dbReference type="EMBL" id="GEA87213.1"/>
    </source>
</evidence>
<evidence type="ECO:0000256" key="1">
    <source>
        <dbReference type="SAM" id="MobiDB-lite"/>
    </source>
</evidence>
<dbReference type="SUPFAM" id="SSF53474">
    <property type="entry name" value="alpha/beta-Hydrolases"/>
    <property type="match status" value="1"/>
</dbReference>
<dbReference type="Pfam" id="PF00561">
    <property type="entry name" value="Abhydrolase_1"/>
    <property type="match status" value="1"/>
</dbReference>
<reference evidence="3" key="1">
    <citation type="submission" date="2019-06" db="EMBL/GenBank/DDBJ databases">
        <title>Whole genome shotgun sequence of Cellulomonas cellasea NBRC 3753.</title>
        <authorList>
            <person name="Hosoyama A."/>
            <person name="Uohara A."/>
            <person name="Ohji S."/>
            <person name="Ichikawa N."/>
        </authorList>
    </citation>
    <scope>NUCLEOTIDE SEQUENCE [LARGE SCALE GENOMIC DNA]</scope>
    <source>
        <strain evidence="3">NBRC 3753</strain>
    </source>
</reference>
<comment type="caution">
    <text evidence="3">The sequence shown here is derived from an EMBL/GenBank/DDBJ whole genome shotgun (WGS) entry which is preliminary data.</text>
</comment>
<gene>
    <name evidence="3" type="ORF">CCE01nite_11620</name>
</gene>
<dbReference type="GO" id="GO:0016020">
    <property type="term" value="C:membrane"/>
    <property type="evidence" value="ECO:0007669"/>
    <property type="project" value="TreeGrafter"/>
</dbReference>
<dbReference type="PANTHER" id="PTHR43798:SF33">
    <property type="entry name" value="HYDROLASE, PUTATIVE (AFU_ORTHOLOGUE AFUA_2G14860)-RELATED"/>
    <property type="match status" value="1"/>
</dbReference>
<dbReference type="EMBL" id="BJLR01000013">
    <property type="protein sequence ID" value="GEA87213.1"/>
    <property type="molecule type" value="Genomic_DNA"/>
</dbReference>
<name>A0A4Y3KT92_9CELL</name>
<keyword evidence="3" id="KW-0378">Hydrolase</keyword>
<dbReference type="Gene3D" id="3.40.50.1820">
    <property type="entry name" value="alpha/beta hydrolase"/>
    <property type="match status" value="1"/>
</dbReference>
<organism evidence="3 4">
    <name type="scientific">Cellulomonas cellasea</name>
    <dbReference type="NCBI Taxonomy" id="43670"/>
    <lineage>
        <taxon>Bacteria</taxon>
        <taxon>Bacillati</taxon>
        <taxon>Actinomycetota</taxon>
        <taxon>Actinomycetes</taxon>
        <taxon>Micrococcales</taxon>
        <taxon>Cellulomonadaceae</taxon>
        <taxon>Cellulomonas</taxon>
    </lineage>
</organism>
<protein>
    <submittedName>
        <fullName evidence="3">Hydrolase</fullName>
    </submittedName>
</protein>
<proteinExistence type="predicted"/>
<feature type="region of interest" description="Disordered" evidence="1">
    <location>
        <begin position="185"/>
        <end position="206"/>
    </location>
</feature>
<dbReference type="InterPro" id="IPR029058">
    <property type="entry name" value="AB_hydrolase_fold"/>
</dbReference>
<dbReference type="GO" id="GO:0016787">
    <property type="term" value="F:hydrolase activity"/>
    <property type="evidence" value="ECO:0007669"/>
    <property type="project" value="UniProtKB-KW"/>
</dbReference>
<feature type="region of interest" description="Disordered" evidence="1">
    <location>
        <begin position="1"/>
        <end position="21"/>
    </location>
</feature>
<evidence type="ECO:0000259" key="2">
    <source>
        <dbReference type="Pfam" id="PF00561"/>
    </source>
</evidence>
<sequence length="296" mass="31110">MTTTPTDTPTPNPADAPAGTVTTGTLDAPGVRLHYEVRGAGPVVALVGAPMGADAFVPIAELLAVDHTVVTTDPRGIGRSPLDDPEQDSTPELRADDLSRILAHLGAGPAAVLGSSGGAVTVLALAQAHPEQVRTVVAHEPPLEQLLDDRERRREALDHMVATYLAEGPGAAWALFLAEANIDEAGEHGPSGAQPEPEDGFPERDPQEVADERRFFLHELRGTALWEPDVEALRTGGPRVVVGLGEGSTGQVCDLTSTALAQRLGTEPVLFPGDHLGFVEEPEAFARRLREVLDAG</sequence>
<dbReference type="InterPro" id="IPR050266">
    <property type="entry name" value="AB_hydrolase_sf"/>
</dbReference>
<dbReference type="AlphaFoldDB" id="A0A4Y3KT92"/>
<accession>A0A4Y3KT92</accession>
<dbReference type="InterPro" id="IPR000073">
    <property type="entry name" value="AB_hydrolase_1"/>
</dbReference>
<feature type="region of interest" description="Disordered" evidence="1">
    <location>
        <begin position="72"/>
        <end position="91"/>
    </location>
</feature>